<comment type="similarity">
    <text evidence="1 7">Belongs to the N-acetylmuramoyl-L-alanine amidase 2 family.</text>
</comment>
<keyword evidence="6" id="KW-1015">Disulfide bond</keyword>
<dbReference type="InterPro" id="IPR006619">
    <property type="entry name" value="PGRP_domain_met/bac"/>
</dbReference>
<accession>A0A1E1WD69</accession>
<evidence type="ECO:0000256" key="3">
    <source>
        <dbReference type="ARBA" id="ARBA00022588"/>
    </source>
</evidence>
<dbReference type="Pfam" id="PF01510">
    <property type="entry name" value="Amidase_2"/>
    <property type="match status" value="1"/>
</dbReference>
<feature type="signal peptide" evidence="9">
    <location>
        <begin position="1"/>
        <end position="17"/>
    </location>
</feature>
<keyword evidence="3 7" id="KW-0399">Innate immunity</keyword>
<keyword evidence="4 9" id="KW-0732">Signal</keyword>
<dbReference type="PIRSF" id="PIRSF037945">
    <property type="entry name" value="PGRPs"/>
    <property type="match status" value="1"/>
</dbReference>
<evidence type="ECO:0000256" key="5">
    <source>
        <dbReference type="ARBA" id="ARBA00022859"/>
    </source>
</evidence>
<feature type="disulfide bond" evidence="8">
    <location>
        <begin position="71"/>
        <end position="77"/>
    </location>
</feature>
<feature type="chain" id="PRO_5009115284" description="Peptidoglycan-recognition protein" evidence="9">
    <location>
        <begin position="18"/>
        <end position="219"/>
    </location>
</feature>
<dbReference type="GO" id="GO:0008270">
    <property type="term" value="F:zinc ion binding"/>
    <property type="evidence" value="ECO:0007669"/>
    <property type="project" value="InterPro"/>
</dbReference>
<organism evidence="12">
    <name type="scientific">Pectinophora gossypiella</name>
    <name type="common">Cotton pink bollworm</name>
    <name type="synonym">Depressaria gossypiella</name>
    <dbReference type="NCBI Taxonomy" id="13191"/>
    <lineage>
        <taxon>Eukaryota</taxon>
        <taxon>Metazoa</taxon>
        <taxon>Ecdysozoa</taxon>
        <taxon>Arthropoda</taxon>
        <taxon>Hexapoda</taxon>
        <taxon>Insecta</taxon>
        <taxon>Pterygota</taxon>
        <taxon>Neoptera</taxon>
        <taxon>Endopterygota</taxon>
        <taxon>Lepidoptera</taxon>
        <taxon>Glossata</taxon>
        <taxon>Ditrysia</taxon>
        <taxon>Gelechioidea</taxon>
        <taxon>Gelechiidae</taxon>
        <taxon>Apatetrinae</taxon>
        <taxon>Pectinophora</taxon>
    </lineage>
</organism>
<evidence type="ECO:0000259" key="10">
    <source>
        <dbReference type="SMART" id="SM00644"/>
    </source>
</evidence>
<keyword evidence="5 7" id="KW-0391">Immunity</keyword>
<dbReference type="SMART" id="SM00644">
    <property type="entry name" value="Ami_2"/>
    <property type="match status" value="1"/>
</dbReference>
<dbReference type="InterPro" id="IPR015510">
    <property type="entry name" value="PGRP"/>
</dbReference>
<dbReference type="GO" id="GO:0042834">
    <property type="term" value="F:peptidoglycan binding"/>
    <property type="evidence" value="ECO:0007669"/>
    <property type="project" value="InterPro"/>
</dbReference>
<comment type="subunit">
    <text evidence="2">Monomer.</text>
</comment>
<reference evidence="12" key="1">
    <citation type="submission" date="2015-09" db="EMBL/GenBank/DDBJ databases">
        <title>De novo assembly of Pectinophora gossypiella (Pink Bollworm) gut transcriptome.</title>
        <authorList>
            <person name="Tassone E.E."/>
        </authorList>
    </citation>
    <scope>NUCLEOTIDE SEQUENCE</scope>
</reference>
<evidence type="ECO:0000256" key="7">
    <source>
        <dbReference type="PIRNR" id="PIRNR037945"/>
    </source>
</evidence>
<dbReference type="InterPro" id="IPR002502">
    <property type="entry name" value="Amidase_domain"/>
</dbReference>
<evidence type="ECO:0000256" key="4">
    <source>
        <dbReference type="ARBA" id="ARBA00022729"/>
    </source>
</evidence>
<evidence type="ECO:0000256" key="9">
    <source>
        <dbReference type="SAM" id="SignalP"/>
    </source>
</evidence>
<dbReference type="AlphaFoldDB" id="A0A1E1WD69"/>
<feature type="domain" description="Peptidoglycan recognition protein family" evidence="11">
    <location>
        <begin position="34"/>
        <end position="177"/>
    </location>
</feature>
<dbReference type="SMART" id="SM00701">
    <property type="entry name" value="PGRP"/>
    <property type="match status" value="1"/>
</dbReference>
<dbReference type="FunFam" id="3.40.80.10:FF:000001">
    <property type="entry name" value="Peptidoglycan recognition protein 1"/>
    <property type="match status" value="1"/>
</dbReference>
<protein>
    <recommendedName>
        <fullName evidence="7">Peptidoglycan-recognition protein</fullName>
    </recommendedName>
</protein>
<dbReference type="EMBL" id="GDQN01006138">
    <property type="protein sequence ID" value="JAT84916.1"/>
    <property type="molecule type" value="Transcribed_RNA"/>
</dbReference>
<dbReference type="OrthoDB" id="10001926at2759"/>
<dbReference type="InterPro" id="IPR017331">
    <property type="entry name" value="Peptidoglycan_recognition"/>
</dbReference>
<evidence type="ECO:0000256" key="6">
    <source>
        <dbReference type="ARBA" id="ARBA00023157"/>
    </source>
</evidence>
<dbReference type="Gene3D" id="3.40.80.10">
    <property type="entry name" value="Peptidoglycan recognition protein-like"/>
    <property type="match status" value="1"/>
</dbReference>
<dbReference type="PANTHER" id="PTHR11022">
    <property type="entry name" value="PEPTIDOGLYCAN RECOGNITION PROTEIN"/>
    <property type="match status" value="1"/>
</dbReference>
<dbReference type="GO" id="GO:0009253">
    <property type="term" value="P:peptidoglycan catabolic process"/>
    <property type="evidence" value="ECO:0007669"/>
    <property type="project" value="InterPro"/>
</dbReference>
<sequence>MLLFTSITLAIAGHLHAIPTTMSQHSQENPIEDSIYVKRQEWHARPPLETKPLSTPVPYVVIHHSYIPPACNNLVECSYAMRAMQSMHIDQNKWWDIGYNFAVGSDGKAYEGRGFTILGAHAKHFNTHSIGICLIGNWNDTLPPSHQLEKTKALIQYGVDQGFIREDYKLVGHRQVRPTECPGQTLYDHISTWPHFDGTLDLATNFVEDEVKPKLIFSH</sequence>
<dbReference type="SUPFAM" id="SSF55846">
    <property type="entry name" value="N-acetylmuramoyl-L-alanine amidase-like"/>
    <property type="match status" value="1"/>
</dbReference>
<evidence type="ECO:0000256" key="8">
    <source>
        <dbReference type="PIRSR" id="PIRSR037945-1"/>
    </source>
</evidence>
<dbReference type="CDD" id="cd06583">
    <property type="entry name" value="PGRP"/>
    <property type="match status" value="1"/>
</dbReference>
<feature type="domain" description="N-acetylmuramoyl-L-alanine amidase" evidence="10">
    <location>
        <begin position="45"/>
        <end position="183"/>
    </location>
</feature>
<dbReference type="PANTHER" id="PTHR11022:SF77">
    <property type="entry name" value="PEPTIDOGLYCAN-RECOGNITION PROTEIN LB"/>
    <property type="match status" value="1"/>
</dbReference>
<dbReference type="InterPro" id="IPR036505">
    <property type="entry name" value="Amidase/PGRP_sf"/>
</dbReference>
<dbReference type="GO" id="GO:0008745">
    <property type="term" value="F:N-acetylmuramoyl-L-alanine amidase activity"/>
    <property type="evidence" value="ECO:0007669"/>
    <property type="project" value="InterPro"/>
</dbReference>
<dbReference type="GO" id="GO:0045087">
    <property type="term" value="P:innate immune response"/>
    <property type="evidence" value="ECO:0007669"/>
    <property type="project" value="UniProtKB-KW"/>
</dbReference>
<name>A0A1E1WD69_PECGO</name>
<evidence type="ECO:0000256" key="1">
    <source>
        <dbReference type="ARBA" id="ARBA00007553"/>
    </source>
</evidence>
<evidence type="ECO:0000313" key="12">
    <source>
        <dbReference type="EMBL" id="JAT84916.1"/>
    </source>
</evidence>
<evidence type="ECO:0000259" key="11">
    <source>
        <dbReference type="SMART" id="SM00701"/>
    </source>
</evidence>
<proteinExistence type="inferred from homology"/>
<evidence type="ECO:0000256" key="2">
    <source>
        <dbReference type="ARBA" id="ARBA00011245"/>
    </source>
</evidence>
<gene>
    <name evidence="12" type="ORF">g.15334</name>
</gene>